<dbReference type="Proteomes" id="UP000276133">
    <property type="component" value="Unassembled WGS sequence"/>
</dbReference>
<dbReference type="AlphaFoldDB" id="A0A3M7RYH5"/>
<organism evidence="1 2">
    <name type="scientific">Brachionus plicatilis</name>
    <name type="common">Marine rotifer</name>
    <name type="synonym">Brachionus muelleri</name>
    <dbReference type="NCBI Taxonomy" id="10195"/>
    <lineage>
        <taxon>Eukaryota</taxon>
        <taxon>Metazoa</taxon>
        <taxon>Spiralia</taxon>
        <taxon>Gnathifera</taxon>
        <taxon>Rotifera</taxon>
        <taxon>Eurotatoria</taxon>
        <taxon>Monogononta</taxon>
        <taxon>Pseudotrocha</taxon>
        <taxon>Ploima</taxon>
        <taxon>Brachionidae</taxon>
        <taxon>Brachionus</taxon>
    </lineage>
</organism>
<accession>A0A3M7RYH5</accession>
<dbReference type="EMBL" id="REGN01002384">
    <property type="protein sequence ID" value="RNA28500.1"/>
    <property type="molecule type" value="Genomic_DNA"/>
</dbReference>
<gene>
    <name evidence="1" type="ORF">BpHYR1_024543</name>
</gene>
<name>A0A3M7RYH5_BRAPC</name>
<proteinExistence type="predicted"/>
<protein>
    <submittedName>
        <fullName evidence="1">Uncharacterized protein</fullName>
    </submittedName>
</protein>
<evidence type="ECO:0000313" key="2">
    <source>
        <dbReference type="Proteomes" id="UP000276133"/>
    </source>
</evidence>
<reference evidence="1 2" key="1">
    <citation type="journal article" date="2018" name="Sci. Rep.">
        <title>Genomic signatures of local adaptation to the degree of environmental predictability in rotifers.</title>
        <authorList>
            <person name="Franch-Gras L."/>
            <person name="Hahn C."/>
            <person name="Garcia-Roger E.M."/>
            <person name="Carmona M.J."/>
            <person name="Serra M."/>
            <person name="Gomez A."/>
        </authorList>
    </citation>
    <scope>NUCLEOTIDE SEQUENCE [LARGE SCALE GENOMIC DNA]</scope>
    <source>
        <strain evidence="1">HYR1</strain>
    </source>
</reference>
<sequence>MVFLIVIDFSNFSHLHKDFIFTKRISRSLSLNLKDKFNLISILTEKFKAVSINPPRLHSNEIIISNLLEKALKKQTLIDNKFQSFE</sequence>
<comment type="caution">
    <text evidence="1">The sequence shown here is derived from an EMBL/GenBank/DDBJ whole genome shotgun (WGS) entry which is preliminary data.</text>
</comment>
<evidence type="ECO:0000313" key="1">
    <source>
        <dbReference type="EMBL" id="RNA28500.1"/>
    </source>
</evidence>
<keyword evidence="2" id="KW-1185">Reference proteome</keyword>